<dbReference type="EMBL" id="ABXA01000024">
    <property type="protein sequence ID" value="EEB36180.1"/>
    <property type="molecule type" value="Genomic_DNA"/>
</dbReference>
<gene>
    <name evidence="1" type="ORF">ANHYDRO_01018</name>
</gene>
<dbReference type="Proteomes" id="UP000005451">
    <property type="component" value="Unassembled WGS sequence"/>
</dbReference>
<evidence type="ECO:0000313" key="1">
    <source>
        <dbReference type="EMBL" id="EEB36180.1"/>
    </source>
</evidence>
<protein>
    <submittedName>
        <fullName evidence="1">Uncharacterized protein</fullName>
    </submittedName>
</protein>
<proteinExistence type="predicted"/>
<name>B6W8W7_9FIRM</name>
<sequence>MGLRTKCSIYYYNYNIRGGDTIAKDGTCRGGRIVKSGGKGQPAAEKIEI</sequence>
<comment type="caution">
    <text evidence="1">The sequence shown here is derived from an EMBL/GenBank/DDBJ whole genome shotgun (WGS) entry which is preliminary data.</text>
</comment>
<reference evidence="1 2" key="1">
    <citation type="submission" date="2008-09" db="EMBL/GenBank/DDBJ databases">
        <authorList>
            <person name="Fulton L."/>
            <person name="Clifton S."/>
            <person name="Fulton B."/>
            <person name="Xu J."/>
            <person name="Minx P."/>
            <person name="Pepin K.H."/>
            <person name="Johnson M."/>
            <person name="Thiruvilangam P."/>
            <person name="Bhonagiri V."/>
            <person name="Nash W.E."/>
            <person name="Mardis E.R."/>
            <person name="Wilson R.K."/>
        </authorList>
    </citation>
    <scope>NUCLEOTIDE SEQUENCE [LARGE SCALE GENOMIC DNA]</scope>
    <source>
        <strain evidence="1 2">DSM 7454</strain>
    </source>
</reference>
<organism evidence="1 2">
    <name type="scientific">Anaerococcus hydrogenalis DSM 7454</name>
    <dbReference type="NCBI Taxonomy" id="561177"/>
    <lineage>
        <taxon>Bacteria</taxon>
        <taxon>Bacillati</taxon>
        <taxon>Bacillota</taxon>
        <taxon>Tissierellia</taxon>
        <taxon>Tissierellales</taxon>
        <taxon>Peptoniphilaceae</taxon>
        <taxon>Anaerococcus</taxon>
    </lineage>
</organism>
<evidence type="ECO:0000313" key="2">
    <source>
        <dbReference type="Proteomes" id="UP000005451"/>
    </source>
</evidence>
<reference evidence="1 2" key="2">
    <citation type="submission" date="2008-10" db="EMBL/GenBank/DDBJ databases">
        <title>Draft genome sequence of Anaerococcus hydrogenalis (DSM 7454).</title>
        <authorList>
            <person name="Sudarsanam P."/>
            <person name="Ley R."/>
            <person name="Guruge J."/>
            <person name="Turnbaugh P.J."/>
            <person name="Mahowald M."/>
            <person name="Liep D."/>
            <person name="Gordon J."/>
        </authorList>
    </citation>
    <scope>NUCLEOTIDE SEQUENCE [LARGE SCALE GENOMIC DNA]</scope>
    <source>
        <strain evidence="1 2">DSM 7454</strain>
    </source>
</reference>
<dbReference type="AlphaFoldDB" id="B6W8W7"/>
<accession>B6W8W7</accession>